<dbReference type="InterPro" id="IPR036737">
    <property type="entry name" value="OmpA-like_sf"/>
</dbReference>
<name>A0ABU9BNP8_9BURK</name>
<dbReference type="PRINTS" id="PR01021">
    <property type="entry name" value="OMPADOMAIN"/>
</dbReference>
<evidence type="ECO:0000256" key="4">
    <source>
        <dbReference type="PROSITE-ProRule" id="PRU00473"/>
    </source>
</evidence>
<comment type="subcellular location">
    <subcellularLocation>
        <location evidence="1">Cell outer membrane</location>
    </subcellularLocation>
</comment>
<feature type="region of interest" description="Disordered" evidence="5">
    <location>
        <begin position="266"/>
        <end position="293"/>
    </location>
</feature>
<proteinExistence type="predicted"/>
<dbReference type="Pfam" id="PF00691">
    <property type="entry name" value="OmpA"/>
    <property type="match status" value="1"/>
</dbReference>
<evidence type="ECO:0000256" key="2">
    <source>
        <dbReference type="ARBA" id="ARBA00023136"/>
    </source>
</evidence>
<feature type="chain" id="PRO_5045492823" evidence="6">
    <location>
        <begin position="35"/>
        <end position="293"/>
    </location>
</feature>
<sequence>MSTPPPSNPYPGFVRLFLTAAMGALLAVAAPAWAEGGKDHPLLSRVAGTELLDQSVTQFAVVKPDVAGELVKGAPASFEGRVTRTDYGVLEGSSPGEIKIYRSYVAAVKKLGGRPLNGGVDAHDPMSLVTGSHVFTLSAAAKPPVAVLDIKNASNYRLTIIEPEALEEAVTAGQMASQIKKTGVATLHINFDTGKSDLKSDGQAAVKEIAAMMKADAAMKLSIQGHTDNVGAPAANKQLSEARAKAVMTAVVALGIDAGRLKAAGYGQDKPIDDNASESGRAKNRRVDLVSVK</sequence>
<gene>
    <name evidence="8" type="ORF">AACH06_09680</name>
</gene>
<dbReference type="PANTHER" id="PTHR30329">
    <property type="entry name" value="STATOR ELEMENT OF FLAGELLAR MOTOR COMPLEX"/>
    <property type="match status" value="1"/>
</dbReference>
<evidence type="ECO:0000259" key="7">
    <source>
        <dbReference type="PROSITE" id="PS51123"/>
    </source>
</evidence>
<keyword evidence="9" id="KW-1185">Reference proteome</keyword>
<dbReference type="Gene3D" id="3.30.1330.60">
    <property type="entry name" value="OmpA-like domain"/>
    <property type="match status" value="1"/>
</dbReference>
<protein>
    <submittedName>
        <fullName evidence="8">OmpA family protein</fullName>
    </submittedName>
</protein>
<keyword evidence="2 4" id="KW-0472">Membrane</keyword>
<dbReference type="PROSITE" id="PS51123">
    <property type="entry name" value="OMPA_2"/>
    <property type="match status" value="1"/>
</dbReference>
<evidence type="ECO:0000256" key="1">
    <source>
        <dbReference type="ARBA" id="ARBA00004442"/>
    </source>
</evidence>
<keyword evidence="3" id="KW-0998">Cell outer membrane</keyword>
<dbReference type="PANTHER" id="PTHR30329:SF21">
    <property type="entry name" value="LIPOPROTEIN YIAD-RELATED"/>
    <property type="match status" value="1"/>
</dbReference>
<dbReference type="RefSeq" id="WP_341425445.1">
    <property type="nucleotide sequence ID" value="NZ_JBBUTG010000004.1"/>
</dbReference>
<dbReference type="InterPro" id="IPR050330">
    <property type="entry name" value="Bact_OuterMem_StrucFunc"/>
</dbReference>
<evidence type="ECO:0000313" key="9">
    <source>
        <dbReference type="Proteomes" id="UP001371218"/>
    </source>
</evidence>
<feature type="signal peptide" evidence="6">
    <location>
        <begin position="1"/>
        <end position="34"/>
    </location>
</feature>
<dbReference type="InterPro" id="IPR006664">
    <property type="entry name" value="OMP_bac"/>
</dbReference>
<accession>A0ABU9BNP8</accession>
<dbReference type="SUPFAM" id="SSF103088">
    <property type="entry name" value="OmpA-like"/>
    <property type="match status" value="1"/>
</dbReference>
<organism evidence="8 9">
    <name type="scientific">Ideonella lacteola</name>
    <dbReference type="NCBI Taxonomy" id="2984193"/>
    <lineage>
        <taxon>Bacteria</taxon>
        <taxon>Pseudomonadati</taxon>
        <taxon>Pseudomonadota</taxon>
        <taxon>Betaproteobacteria</taxon>
        <taxon>Burkholderiales</taxon>
        <taxon>Sphaerotilaceae</taxon>
        <taxon>Ideonella</taxon>
    </lineage>
</organism>
<keyword evidence="6" id="KW-0732">Signal</keyword>
<dbReference type="Proteomes" id="UP001371218">
    <property type="component" value="Unassembled WGS sequence"/>
</dbReference>
<dbReference type="CDD" id="cd07185">
    <property type="entry name" value="OmpA_C-like"/>
    <property type="match status" value="1"/>
</dbReference>
<evidence type="ECO:0000256" key="5">
    <source>
        <dbReference type="SAM" id="MobiDB-lite"/>
    </source>
</evidence>
<comment type="caution">
    <text evidence="8">The sequence shown here is derived from an EMBL/GenBank/DDBJ whole genome shotgun (WGS) entry which is preliminary data.</text>
</comment>
<dbReference type="InterPro" id="IPR006665">
    <property type="entry name" value="OmpA-like"/>
</dbReference>
<evidence type="ECO:0000313" key="8">
    <source>
        <dbReference type="EMBL" id="MEK8031083.1"/>
    </source>
</evidence>
<feature type="domain" description="OmpA-like" evidence="7">
    <location>
        <begin position="178"/>
        <end position="293"/>
    </location>
</feature>
<dbReference type="EMBL" id="JBBUTG010000004">
    <property type="protein sequence ID" value="MEK8031083.1"/>
    <property type="molecule type" value="Genomic_DNA"/>
</dbReference>
<reference evidence="8 9" key="1">
    <citation type="submission" date="2024-04" db="EMBL/GenBank/DDBJ databases">
        <title>Novel species of the genus Ideonella isolated from streams.</title>
        <authorList>
            <person name="Lu H."/>
        </authorList>
    </citation>
    <scope>NUCLEOTIDE SEQUENCE [LARGE SCALE GENOMIC DNA]</scope>
    <source>
        <strain evidence="8 9">DXS29W</strain>
    </source>
</reference>
<evidence type="ECO:0000256" key="3">
    <source>
        <dbReference type="ARBA" id="ARBA00023237"/>
    </source>
</evidence>
<evidence type="ECO:0000256" key="6">
    <source>
        <dbReference type="SAM" id="SignalP"/>
    </source>
</evidence>